<keyword evidence="3" id="KW-0862">Zinc</keyword>
<dbReference type="Proteomes" id="UP001607302">
    <property type="component" value="Unassembled WGS sequence"/>
</dbReference>
<dbReference type="PANTHER" id="PTHR45255:SF1">
    <property type="entry name" value="DNAJ HOMOLOG SUBFAMILY C MEMBER 24"/>
    <property type="match status" value="1"/>
</dbReference>
<comment type="similarity">
    <text evidence="1">Belongs to the DPH4 family.</text>
</comment>
<dbReference type="SUPFAM" id="SSF46565">
    <property type="entry name" value="Chaperone J-domain"/>
    <property type="match status" value="1"/>
</dbReference>
<organism evidence="7 8">
    <name type="scientific">Vespula squamosa</name>
    <name type="common">Southern yellow jacket</name>
    <name type="synonym">Wasp</name>
    <dbReference type="NCBI Taxonomy" id="30214"/>
    <lineage>
        <taxon>Eukaryota</taxon>
        <taxon>Metazoa</taxon>
        <taxon>Ecdysozoa</taxon>
        <taxon>Arthropoda</taxon>
        <taxon>Hexapoda</taxon>
        <taxon>Insecta</taxon>
        <taxon>Pterygota</taxon>
        <taxon>Neoptera</taxon>
        <taxon>Endopterygota</taxon>
        <taxon>Hymenoptera</taxon>
        <taxon>Apocrita</taxon>
        <taxon>Aculeata</taxon>
        <taxon>Vespoidea</taxon>
        <taxon>Vespidae</taxon>
        <taxon>Vespinae</taxon>
        <taxon>Vespula</taxon>
    </lineage>
</organism>
<name>A0ABD2A3N6_VESSQ</name>
<evidence type="ECO:0000256" key="4">
    <source>
        <dbReference type="ARBA" id="ARBA00023004"/>
    </source>
</evidence>
<feature type="domain" description="J" evidence="5">
    <location>
        <begin position="5"/>
        <end position="70"/>
    </location>
</feature>
<evidence type="ECO:0000313" key="7">
    <source>
        <dbReference type="EMBL" id="KAL2715228.1"/>
    </source>
</evidence>
<evidence type="ECO:0000259" key="6">
    <source>
        <dbReference type="PROSITE" id="PS51074"/>
    </source>
</evidence>
<keyword evidence="4" id="KW-0408">Iron</keyword>
<keyword evidence="8" id="KW-1185">Reference proteome</keyword>
<dbReference type="GO" id="GO:0046872">
    <property type="term" value="F:metal ion binding"/>
    <property type="evidence" value="ECO:0007669"/>
    <property type="project" value="UniProtKB-KW"/>
</dbReference>
<evidence type="ECO:0000256" key="1">
    <source>
        <dbReference type="ARBA" id="ARBA00006169"/>
    </source>
</evidence>
<evidence type="ECO:0000256" key="2">
    <source>
        <dbReference type="ARBA" id="ARBA00022723"/>
    </source>
</evidence>
<dbReference type="InterPro" id="IPR001623">
    <property type="entry name" value="DnaJ_domain"/>
</dbReference>
<dbReference type="InterPro" id="IPR036671">
    <property type="entry name" value="DPH_MB_sf"/>
</dbReference>
<dbReference type="PRINTS" id="PR00625">
    <property type="entry name" value="JDOMAIN"/>
</dbReference>
<feature type="domain" description="DPH-type MB" evidence="6">
    <location>
        <begin position="82"/>
        <end position="139"/>
    </location>
</feature>
<accession>A0ABD2A3N6</accession>
<dbReference type="InterPro" id="IPR036869">
    <property type="entry name" value="J_dom_sf"/>
</dbReference>
<proteinExistence type="inferred from homology"/>
<gene>
    <name evidence="7" type="ORF">V1478_014926</name>
</gene>
<sequence length="139" mass="16330">MDIYDYYNTLGCSMDSSYEDIRHAYYHRARQLHPDKTIGTEENTKEFQLLAEAWSILKDPDLRKKYDTECKQAELESNNIIVHATVHLDELQATNKKDVLSFPCRCGNYYKIDKEILEEKNCSIYVTCEECTFIIIVKT</sequence>
<dbReference type="CDD" id="cd06257">
    <property type="entry name" value="DnaJ"/>
    <property type="match status" value="1"/>
</dbReference>
<dbReference type="Gene3D" id="3.10.660.10">
    <property type="entry name" value="DPH Zinc finger"/>
    <property type="match status" value="1"/>
</dbReference>
<dbReference type="InterPro" id="IPR007872">
    <property type="entry name" value="DPH_MB_dom"/>
</dbReference>
<evidence type="ECO:0000256" key="3">
    <source>
        <dbReference type="ARBA" id="ARBA00022833"/>
    </source>
</evidence>
<dbReference type="PANTHER" id="PTHR45255">
    <property type="entry name" value="DNAJ HOMOLOG SUBFAMILY C MEMBER 24"/>
    <property type="match status" value="1"/>
</dbReference>
<evidence type="ECO:0000259" key="5">
    <source>
        <dbReference type="PROSITE" id="PS50076"/>
    </source>
</evidence>
<comment type="caution">
    <text evidence="7">The sequence shown here is derived from an EMBL/GenBank/DDBJ whole genome shotgun (WGS) entry which is preliminary data.</text>
</comment>
<dbReference type="Pfam" id="PF05207">
    <property type="entry name" value="Zn_ribbon_CSL"/>
    <property type="match status" value="1"/>
</dbReference>
<evidence type="ECO:0000313" key="8">
    <source>
        <dbReference type="Proteomes" id="UP001607302"/>
    </source>
</evidence>
<dbReference type="PROSITE" id="PS00636">
    <property type="entry name" value="DNAJ_1"/>
    <property type="match status" value="1"/>
</dbReference>
<dbReference type="SUPFAM" id="SSF144217">
    <property type="entry name" value="CSL zinc finger"/>
    <property type="match status" value="1"/>
</dbReference>
<protein>
    <submittedName>
        <fullName evidence="7">Uncharacterized protein</fullName>
    </submittedName>
</protein>
<dbReference type="PROSITE" id="PS51074">
    <property type="entry name" value="DPH_MB"/>
    <property type="match status" value="1"/>
</dbReference>
<dbReference type="Gene3D" id="1.10.287.110">
    <property type="entry name" value="DnaJ domain"/>
    <property type="match status" value="1"/>
</dbReference>
<reference evidence="7 8" key="1">
    <citation type="journal article" date="2024" name="Ann. Entomol. Soc. Am.">
        <title>Genomic analyses of the southern and eastern yellowjacket wasps (Hymenoptera: Vespidae) reveal evolutionary signatures of social life.</title>
        <authorList>
            <person name="Catto M.A."/>
            <person name="Caine P.B."/>
            <person name="Orr S.E."/>
            <person name="Hunt B.G."/>
            <person name="Goodisman M.A.D."/>
        </authorList>
    </citation>
    <scope>NUCLEOTIDE SEQUENCE [LARGE SCALE GENOMIC DNA]</scope>
    <source>
        <strain evidence="7">233</strain>
        <tissue evidence="7">Head and thorax</tissue>
    </source>
</reference>
<dbReference type="Pfam" id="PF00226">
    <property type="entry name" value="DnaJ"/>
    <property type="match status" value="1"/>
</dbReference>
<dbReference type="EMBL" id="JAUDFV010000155">
    <property type="protein sequence ID" value="KAL2715228.1"/>
    <property type="molecule type" value="Genomic_DNA"/>
</dbReference>
<dbReference type="InterPro" id="IPR018253">
    <property type="entry name" value="DnaJ_domain_CS"/>
</dbReference>
<dbReference type="AlphaFoldDB" id="A0ABD2A3N6"/>
<keyword evidence="2" id="KW-0479">Metal-binding</keyword>
<dbReference type="SMART" id="SM00271">
    <property type="entry name" value="DnaJ"/>
    <property type="match status" value="1"/>
</dbReference>
<dbReference type="PROSITE" id="PS50076">
    <property type="entry name" value="DNAJ_2"/>
    <property type="match status" value="1"/>
</dbReference>